<dbReference type="InterPro" id="IPR036047">
    <property type="entry name" value="F-box-like_dom_sf"/>
</dbReference>
<name>A0A4U5NE16_STECR</name>
<evidence type="ECO:0000313" key="2">
    <source>
        <dbReference type="EMBL" id="TKR81209.1"/>
    </source>
</evidence>
<dbReference type="PROSITE" id="PS50181">
    <property type="entry name" value="FBOX"/>
    <property type="match status" value="1"/>
</dbReference>
<dbReference type="SUPFAM" id="SSF81383">
    <property type="entry name" value="F-box domain"/>
    <property type="match status" value="1"/>
</dbReference>
<dbReference type="InterPro" id="IPR001810">
    <property type="entry name" value="F-box_dom"/>
</dbReference>
<reference evidence="2" key="1">
    <citation type="submission" date="2013-11" db="EMBL/GenBank/DDBJ databases">
        <authorList>
            <person name="Sternberg P."/>
            <person name="Dillman A."/>
            <person name="Macchietto M."/>
        </authorList>
    </citation>
    <scope>NUCLEOTIDE SEQUENCE</scope>
    <source>
        <strain evidence="2">ALL</strain>
    </source>
</reference>
<dbReference type="EMBL" id="AZBU02000004">
    <property type="protein sequence ID" value="TKR81209.1"/>
    <property type="molecule type" value="Genomic_DNA"/>
</dbReference>
<evidence type="ECO:0000259" key="1">
    <source>
        <dbReference type="PROSITE" id="PS50181"/>
    </source>
</evidence>
<gene>
    <name evidence="2" type="ORF">L596_015120</name>
</gene>
<proteinExistence type="predicted"/>
<protein>
    <recommendedName>
        <fullName evidence="1">F-box domain-containing protein</fullName>
    </recommendedName>
</protein>
<sequence>MLLDSNYYVLLQIVPKLDSAMTVDSKRFQRQSRFAARIANALTIDEEFESTSPSTSKNLIEGLPLEVWQRICEFLTIREFYFLELASRGLRRIVIEVWRSRQLVVLENDFDSLRDLQYFQVPESTMNRFSLTADNMWTHQREELDVLFPKKLILTAYNDLRFIMHKSRYLEKLVFLRSPYKEQRVPIGRSFFLFFSFDIFERLQTLDLTMTSFDLYDLIGCSGSFPQLSEIIAERACIYMPRREILGNHAGKELKNCLVDYGKIKKGMAAGTKVFLAALVEMFLSLTTVRAGGAEYRSSGCITYGYGVEDEDQGRGFGTYHFVPQGRKRSYCALLLKKAVAQFNNQKFNEHLTEATSV</sequence>
<organism evidence="2">
    <name type="scientific">Steinernema carpocapsae</name>
    <name type="common">Entomopathogenic nematode</name>
    <dbReference type="NCBI Taxonomy" id="34508"/>
    <lineage>
        <taxon>Eukaryota</taxon>
        <taxon>Metazoa</taxon>
        <taxon>Ecdysozoa</taxon>
        <taxon>Nematoda</taxon>
        <taxon>Chromadorea</taxon>
        <taxon>Rhabditida</taxon>
        <taxon>Tylenchina</taxon>
        <taxon>Panagrolaimomorpha</taxon>
        <taxon>Strongyloidoidea</taxon>
        <taxon>Steinernematidae</taxon>
        <taxon>Steinernema</taxon>
    </lineage>
</organism>
<feature type="domain" description="F-box" evidence="1">
    <location>
        <begin position="57"/>
        <end position="101"/>
    </location>
</feature>
<dbReference type="AlphaFoldDB" id="A0A4U5NE16"/>
<reference evidence="2" key="2">
    <citation type="journal article" date="2015" name="Genome Biol.">
        <title>Comparative genomics of Steinernema reveals deeply conserved gene regulatory networks.</title>
        <authorList>
            <person name="Dillman A.R."/>
            <person name="Macchietto M."/>
            <person name="Porter C.F."/>
            <person name="Rogers A."/>
            <person name="Williams B."/>
            <person name="Antoshechkin I."/>
            <person name="Lee M.M."/>
            <person name="Goodwin Z."/>
            <person name="Lu X."/>
            <person name="Lewis E.E."/>
            <person name="Goodrich-Blair H."/>
            <person name="Stock S.P."/>
            <person name="Adams B.J."/>
            <person name="Sternberg P.W."/>
            <person name="Mortazavi A."/>
        </authorList>
    </citation>
    <scope>NUCLEOTIDE SEQUENCE [LARGE SCALE GENOMIC DNA]</scope>
    <source>
        <strain evidence="2">ALL</strain>
    </source>
</reference>
<accession>A0A4U5NE16</accession>
<dbReference type="OrthoDB" id="5827886at2759"/>
<comment type="caution">
    <text evidence="2">The sequence shown here is derived from an EMBL/GenBank/DDBJ whole genome shotgun (WGS) entry which is preliminary data.</text>
</comment>
<reference evidence="2" key="3">
    <citation type="journal article" date="2019" name="G3 (Bethesda)">
        <title>Hybrid Assembly of the Genome of the Entomopathogenic Nematode Steinernema carpocapsae Identifies the X-Chromosome.</title>
        <authorList>
            <person name="Serra L."/>
            <person name="Macchietto M."/>
            <person name="Macias-Munoz A."/>
            <person name="McGill C.J."/>
            <person name="Rodriguez I.M."/>
            <person name="Rodriguez B."/>
            <person name="Murad R."/>
            <person name="Mortazavi A."/>
        </authorList>
    </citation>
    <scope>NUCLEOTIDE SEQUENCE</scope>
    <source>
        <strain evidence="2">ALL</strain>
    </source>
</reference>